<protein>
    <submittedName>
        <fullName evidence="1">Uncharacterized protein</fullName>
    </submittedName>
</protein>
<dbReference type="Proteomes" id="UP000676336">
    <property type="component" value="Unassembled WGS sequence"/>
</dbReference>
<organism evidence="1 2">
    <name type="scientific">Rotaria magnacalcarata</name>
    <dbReference type="NCBI Taxonomy" id="392030"/>
    <lineage>
        <taxon>Eukaryota</taxon>
        <taxon>Metazoa</taxon>
        <taxon>Spiralia</taxon>
        <taxon>Gnathifera</taxon>
        <taxon>Rotifera</taxon>
        <taxon>Eurotatoria</taxon>
        <taxon>Bdelloidea</taxon>
        <taxon>Philodinida</taxon>
        <taxon>Philodinidae</taxon>
        <taxon>Rotaria</taxon>
    </lineage>
</organism>
<feature type="non-terminal residue" evidence="1">
    <location>
        <position position="1"/>
    </location>
</feature>
<evidence type="ECO:0000313" key="1">
    <source>
        <dbReference type="EMBL" id="CAF5226595.1"/>
    </source>
</evidence>
<name>A0A8S3K9Z4_9BILA</name>
<sequence length="85" mass="9679">SHDDDSLGAERIHLLSFVRTARVRIDQLRLNTLNDDRESPSHSSFGRTNKSKRATTYFIEYQFPVIANSRDGPKNEATQVMKIAS</sequence>
<dbReference type="EMBL" id="CAJOBI010361959">
    <property type="protein sequence ID" value="CAF5226595.1"/>
    <property type="molecule type" value="Genomic_DNA"/>
</dbReference>
<dbReference type="AlphaFoldDB" id="A0A8S3K9Z4"/>
<comment type="caution">
    <text evidence="1">The sequence shown here is derived from an EMBL/GenBank/DDBJ whole genome shotgun (WGS) entry which is preliminary data.</text>
</comment>
<reference evidence="1" key="1">
    <citation type="submission" date="2021-02" db="EMBL/GenBank/DDBJ databases">
        <authorList>
            <person name="Nowell W R."/>
        </authorList>
    </citation>
    <scope>NUCLEOTIDE SEQUENCE</scope>
</reference>
<accession>A0A8S3K9Z4</accession>
<gene>
    <name evidence="1" type="ORF">SMN809_LOCUS84863</name>
</gene>
<evidence type="ECO:0000313" key="2">
    <source>
        <dbReference type="Proteomes" id="UP000676336"/>
    </source>
</evidence>
<proteinExistence type="predicted"/>
<feature type="non-terminal residue" evidence="1">
    <location>
        <position position="85"/>
    </location>
</feature>